<comment type="function">
    <text evidence="6">Specifically methylates the N4 position of cytidine in position 1402 (C1402) of 16S rRNA.</text>
</comment>
<comment type="caution">
    <text evidence="8">The sequence shown here is derived from an EMBL/GenBank/DDBJ whole genome shotgun (WGS) entry which is preliminary data.</text>
</comment>
<proteinExistence type="inferred from homology"/>
<feature type="binding site" evidence="6">
    <location>
        <position position="112"/>
    </location>
    <ligand>
        <name>S-adenosyl-L-methionine</name>
        <dbReference type="ChEBI" id="CHEBI:59789"/>
    </ligand>
</feature>
<dbReference type="InterPro" id="IPR023397">
    <property type="entry name" value="SAM-dep_MeTrfase_MraW_recog"/>
</dbReference>
<keyword evidence="9" id="KW-1185">Reference proteome</keyword>
<keyword evidence="3 6" id="KW-0489">Methyltransferase</keyword>
<comment type="subcellular location">
    <subcellularLocation>
        <location evidence="6">Cytoplasm</location>
    </subcellularLocation>
</comment>
<dbReference type="GO" id="GO:0008168">
    <property type="term" value="F:methyltransferase activity"/>
    <property type="evidence" value="ECO:0007669"/>
    <property type="project" value="UniProtKB-KW"/>
</dbReference>
<feature type="compositionally biased region" description="Basic and acidic residues" evidence="7">
    <location>
        <begin position="309"/>
        <end position="325"/>
    </location>
</feature>
<feature type="binding site" evidence="6">
    <location>
        <position position="105"/>
    </location>
    <ligand>
        <name>S-adenosyl-L-methionine</name>
        <dbReference type="ChEBI" id="CHEBI:59789"/>
    </ligand>
</feature>
<comment type="similarity">
    <text evidence="1 6">Belongs to the methyltransferase superfamily. RsmH family.</text>
</comment>
<sequence length="354" mass="38379">MGERDIHVPVLLERCLELLAPALDRAGALHLDATLGLGGHAEAVLLAHPQVRLLGLDRDTQALRLAGQRLAPFADRTRLVHAVYDELEDVLEGEGLSGIDGALFDLGVSSMQLDEAGRGFAYAQDAPLDMRMDQTRGITAAEVVNTYSHGDLARVLRVYGEEKFASRIAQAILRERAKGELNSSARLAELVRDSIPAPARRTGGHPAKRTFQALRIEVNGELAVLERALPAALDALKPGGRMVVLSYHSLEDRLVKQAIAGRTRSTVPVELPFVPAGSEPELKVLTRGAELPDAAEVAANPRAASVRLRAVERKPVADTKQDTKQDTGLGTAQDTAQNRKQHSRQDRKQDGKQR</sequence>
<evidence type="ECO:0000256" key="4">
    <source>
        <dbReference type="ARBA" id="ARBA00022679"/>
    </source>
</evidence>
<comment type="catalytic activity">
    <reaction evidence="6">
        <text>cytidine(1402) in 16S rRNA + S-adenosyl-L-methionine = N(4)-methylcytidine(1402) in 16S rRNA + S-adenosyl-L-homocysteine + H(+)</text>
        <dbReference type="Rhea" id="RHEA:42928"/>
        <dbReference type="Rhea" id="RHEA-COMP:10286"/>
        <dbReference type="Rhea" id="RHEA-COMP:10287"/>
        <dbReference type="ChEBI" id="CHEBI:15378"/>
        <dbReference type="ChEBI" id="CHEBI:57856"/>
        <dbReference type="ChEBI" id="CHEBI:59789"/>
        <dbReference type="ChEBI" id="CHEBI:74506"/>
        <dbReference type="ChEBI" id="CHEBI:82748"/>
        <dbReference type="EC" id="2.1.1.199"/>
    </reaction>
</comment>
<evidence type="ECO:0000256" key="1">
    <source>
        <dbReference type="ARBA" id="ARBA00010396"/>
    </source>
</evidence>
<dbReference type="Proteomes" id="UP001595912">
    <property type="component" value="Unassembled WGS sequence"/>
</dbReference>
<keyword evidence="6" id="KW-0963">Cytoplasm</keyword>
<accession>A0ABV9VW90</accession>
<feature type="binding site" evidence="6">
    <location>
        <position position="84"/>
    </location>
    <ligand>
        <name>S-adenosyl-L-methionine</name>
        <dbReference type="ChEBI" id="CHEBI:59789"/>
    </ligand>
</feature>
<dbReference type="PANTHER" id="PTHR11265">
    <property type="entry name" value="S-ADENOSYL-METHYLTRANSFERASE MRAW"/>
    <property type="match status" value="1"/>
</dbReference>
<evidence type="ECO:0000313" key="8">
    <source>
        <dbReference type="EMBL" id="MFC5000089.1"/>
    </source>
</evidence>
<evidence type="ECO:0000313" key="9">
    <source>
        <dbReference type="Proteomes" id="UP001595912"/>
    </source>
</evidence>
<dbReference type="PANTHER" id="PTHR11265:SF0">
    <property type="entry name" value="12S RRNA N4-METHYLCYTIDINE METHYLTRANSFERASE"/>
    <property type="match status" value="1"/>
</dbReference>
<evidence type="ECO:0000256" key="6">
    <source>
        <dbReference type="HAMAP-Rule" id="MF_01007"/>
    </source>
</evidence>
<dbReference type="SUPFAM" id="SSF81799">
    <property type="entry name" value="Putative methyltransferase TM0872, insert domain"/>
    <property type="match status" value="1"/>
</dbReference>
<evidence type="ECO:0000256" key="3">
    <source>
        <dbReference type="ARBA" id="ARBA00022603"/>
    </source>
</evidence>
<reference evidence="9" key="1">
    <citation type="journal article" date="2019" name="Int. J. Syst. Evol. Microbiol.">
        <title>The Global Catalogue of Microorganisms (GCM) 10K type strain sequencing project: providing services to taxonomists for standard genome sequencing and annotation.</title>
        <authorList>
            <consortium name="The Broad Institute Genomics Platform"/>
            <consortium name="The Broad Institute Genome Sequencing Center for Infectious Disease"/>
            <person name="Wu L."/>
            <person name="Ma J."/>
        </authorList>
    </citation>
    <scope>NUCLEOTIDE SEQUENCE [LARGE SCALE GENOMIC DNA]</scope>
    <source>
        <strain evidence="9">CGMCC 4.7152</strain>
    </source>
</reference>
<dbReference type="NCBIfam" id="TIGR00006">
    <property type="entry name" value="16S rRNA (cytosine(1402)-N(4))-methyltransferase RsmH"/>
    <property type="match status" value="1"/>
</dbReference>
<name>A0ABV9VW90_9ACTN</name>
<dbReference type="PIRSF" id="PIRSF004486">
    <property type="entry name" value="MraW"/>
    <property type="match status" value="1"/>
</dbReference>
<dbReference type="InterPro" id="IPR029063">
    <property type="entry name" value="SAM-dependent_MTases_sf"/>
</dbReference>
<dbReference type="HAMAP" id="MF_01007">
    <property type="entry name" value="16SrRNA_methyltr_H"/>
    <property type="match status" value="1"/>
</dbReference>
<feature type="region of interest" description="Disordered" evidence="7">
    <location>
        <begin position="301"/>
        <end position="354"/>
    </location>
</feature>
<dbReference type="Gene3D" id="1.10.150.170">
    <property type="entry name" value="Putative methyltransferase TM0872, insert domain"/>
    <property type="match status" value="1"/>
</dbReference>
<keyword evidence="5 6" id="KW-0949">S-adenosyl-L-methionine</keyword>
<dbReference type="InterPro" id="IPR002903">
    <property type="entry name" value="RsmH"/>
</dbReference>
<dbReference type="SUPFAM" id="SSF53335">
    <property type="entry name" value="S-adenosyl-L-methionine-dependent methyltransferases"/>
    <property type="match status" value="1"/>
</dbReference>
<dbReference type="Gene3D" id="3.40.50.150">
    <property type="entry name" value="Vaccinia Virus protein VP39"/>
    <property type="match status" value="1"/>
</dbReference>
<evidence type="ECO:0000256" key="2">
    <source>
        <dbReference type="ARBA" id="ARBA00022552"/>
    </source>
</evidence>
<feature type="compositionally biased region" description="Basic and acidic residues" evidence="7">
    <location>
        <begin position="343"/>
        <end position="354"/>
    </location>
</feature>
<dbReference type="RefSeq" id="WP_380116641.1">
    <property type="nucleotide sequence ID" value="NZ_JBHSIU010000019.1"/>
</dbReference>
<gene>
    <name evidence="6 8" type="primary">rsmH</name>
    <name evidence="8" type="ORF">ACFPIJ_19905</name>
</gene>
<evidence type="ECO:0000256" key="7">
    <source>
        <dbReference type="SAM" id="MobiDB-lite"/>
    </source>
</evidence>
<protein>
    <recommendedName>
        <fullName evidence="6">Ribosomal RNA small subunit methyltransferase H</fullName>
        <ecNumber evidence="6">2.1.1.199</ecNumber>
    </recommendedName>
    <alternativeName>
        <fullName evidence="6">16S rRNA m(4)C1402 methyltransferase</fullName>
    </alternativeName>
    <alternativeName>
        <fullName evidence="6">rRNA (cytosine-N(4)-)-methyltransferase RsmH</fullName>
    </alternativeName>
</protein>
<keyword evidence="4 6" id="KW-0808">Transferase</keyword>
<feature type="binding site" evidence="6">
    <location>
        <begin position="38"/>
        <end position="40"/>
    </location>
    <ligand>
        <name>S-adenosyl-L-methionine</name>
        <dbReference type="ChEBI" id="CHEBI:59789"/>
    </ligand>
</feature>
<dbReference type="Pfam" id="PF01795">
    <property type="entry name" value="Methyltransf_5"/>
    <property type="match status" value="1"/>
</dbReference>
<feature type="binding site" evidence="6">
    <location>
        <position position="57"/>
    </location>
    <ligand>
        <name>S-adenosyl-L-methionine</name>
        <dbReference type="ChEBI" id="CHEBI:59789"/>
    </ligand>
</feature>
<dbReference type="GO" id="GO:0032259">
    <property type="term" value="P:methylation"/>
    <property type="evidence" value="ECO:0007669"/>
    <property type="project" value="UniProtKB-KW"/>
</dbReference>
<organism evidence="8 9">
    <name type="scientific">Dactylosporangium cerinum</name>
    <dbReference type="NCBI Taxonomy" id="1434730"/>
    <lineage>
        <taxon>Bacteria</taxon>
        <taxon>Bacillati</taxon>
        <taxon>Actinomycetota</taxon>
        <taxon>Actinomycetes</taxon>
        <taxon>Micromonosporales</taxon>
        <taxon>Micromonosporaceae</taxon>
        <taxon>Dactylosporangium</taxon>
    </lineage>
</organism>
<dbReference type="EMBL" id="JBHSIU010000019">
    <property type="protein sequence ID" value="MFC5000089.1"/>
    <property type="molecule type" value="Genomic_DNA"/>
</dbReference>
<dbReference type="EC" id="2.1.1.199" evidence="6"/>
<keyword evidence="2 6" id="KW-0698">rRNA processing</keyword>
<feature type="compositionally biased region" description="Polar residues" evidence="7">
    <location>
        <begin position="326"/>
        <end position="338"/>
    </location>
</feature>
<evidence type="ECO:0000256" key="5">
    <source>
        <dbReference type="ARBA" id="ARBA00022691"/>
    </source>
</evidence>